<dbReference type="EMBL" id="VFPA01000009">
    <property type="protein sequence ID" value="TQM01626.1"/>
    <property type="molecule type" value="Genomic_DNA"/>
</dbReference>
<reference evidence="1 2" key="1">
    <citation type="submission" date="2019-06" db="EMBL/GenBank/DDBJ databases">
        <title>Sequencing the genomes of 1000 actinobacteria strains.</title>
        <authorList>
            <person name="Klenk H.-P."/>
        </authorList>
    </citation>
    <scope>NUCLEOTIDE SEQUENCE [LARGE SCALE GENOMIC DNA]</scope>
    <source>
        <strain evidence="1 2">DSM 45301</strain>
    </source>
</reference>
<name>A0A543CWY8_9PSEU</name>
<organism evidence="1 2">
    <name type="scientific">Pseudonocardia kunmingensis</name>
    <dbReference type="NCBI Taxonomy" id="630975"/>
    <lineage>
        <taxon>Bacteria</taxon>
        <taxon>Bacillati</taxon>
        <taxon>Actinomycetota</taxon>
        <taxon>Actinomycetes</taxon>
        <taxon>Pseudonocardiales</taxon>
        <taxon>Pseudonocardiaceae</taxon>
        <taxon>Pseudonocardia</taxon>
    </lineage>
</organism>
<dbReference type="SUPFAM" id="SSF56349">
    <property type="entry name" value="DNA breaking-rejoining enzymes"/>
    <property type="match status" value="1"/>
</dbReference>
<protein>
    <submittedName>
        <fullName evidence="1">Uncharacterized protein</fullName>
    </submittedName>
</protein>
<accession>A0A543CWY8</accession>
<dbReference type="AlphaFoldDB" id="A0A543CWY8"/>
<evidence type="ECO:0000313" key="1">
    <source>
        <dbReference type="EMBL" id="TQM01626.1"/>
    </source>
</evidence>
<evidence type="ECO:0000313" key="2">
    <source>
        <dbReference type="Proteomes" id="UP000315677"/>
    </source>
</evidence>
<dbReference type="Proteomes" id="UP000315677">
    <property type="component" value="Unassembled WGS sequence"/>
</dbReference>
<gene>
    <name evidence="1" type="ORF">FB558_8519</name>
</gene>
<sequence length="380" mass="42183">MLTHPDTGSMSAQLAQVAAALKSMRRANSGLTWLNQPHVTAFLSELALAPTISHESLDQLPASRTRGYVRGLLVEHGALPRRDELAARYRDWATQALTRVVGDHHRDVIERYVRWHHQRRMNSMDRVTQGTFLRAKQSVTVAIELLNWLDARGIAIEHLEQAHLDTWQAEGPTTREIASRFLRWAINTRLVAPTLAMTPHRRGTSPKLSAAEQDGALQRVIAPDGLDPRERAAAVLVLVFGQQIEHVVRLTWNDVTVTPELVSVRLGGVDIALPPPLDQPWRHLAVEPGHDLTAAHPHSNWVFRGCSPGQHIRAASLRARLRDLFSTRAARLGTLHELTKLTPVAIIAEALGYHPATIERHAIGSATTYARYVAARANTS</sequence>
<dbReference type="InterPro" id="IPR011010">
    <property type="entry name" value="DNA_brk_join_enz"/>
</dbReference>
<dbReference type="RefSeq" id="WP_211367242.1">
    <property type="nucleotide sequence ID" value="NZ_VFPA01000009.1"/>
</dbReference>
<comment type="caution">
    <text evidence="1">The sequence shown here is derived from an EMBL/GenBank/DDBJ whole genome shotgun (WGS) entry which is preliminary data.</text>
</comment>
<proteinExistence type="predicted"/>
<keyword evidence="2" id="KW-1185">Reference proteome</keyword>
<dbReference type="GO" id="GO:0003677">
    <property type="term" value="F:DNA binding"/>
    <property type="evidence" value="ECO:0007669"/>
    <property type="project" value="InterPro"/>
</dbReference>